<evidence type="ECO:0000259" key="5">
    <source>
        <dbReference type="PROSITE" id="PS50111"/>
    </source>
</evidence>
<keyword evidence="4" id="KW-0175">Coiled coil</keyword>
<evidence type="ECO:0000256" key="2">
    <source>
        <dbReference type="ARBA" id="ARBA00023224"/>
    </source>
</evidence>
<dbReference type="GO" id="GO:0016020">
    <property type="term" value="C:membrane"/>
    <property type="evidence" value="ECO:0007669"/>
    <property type="project" value="UniProtKB-SubCell"/>
</dbReference>
<dbReference type="Gene3D" id="1.20.120.30">
    <property type="entry name" value="Aspartate receptor, ligand-binding domain"/>
    <property type="match status" value="1"/>
</dbReference>
<feature type="coiled-coil region" evidence="4">
    <location>
        <begin position="8"/>
        <end position="56"/>
    </location>
</feature>
<keyword evidence="2 3" id="KW-0807">Transducer</keyword>
<proteinExistence type="predicted"/>
<gene>
    <name evidence="6" type="ORF">IT774_15575</name>
</gene>
<name>A0A7S9DX78_9ALTE</name>
<dbReference type="SUPFAM" id="SSF58104">
    <property type="entry name" value="Methyl-accepting chemotaxis protein (MCP) signaling domain"/>
    <property type="match status" value="1"/>
</dbReference>
<dbReference type="Gene3D" id="6.10.250.3200">
    <property type="match status" value="1"/>
</dbReference>
<dbReference type="EMBL" id="CP064795">
    <property type="protein sequence ID" value="QPG05492.1"/>
    <property type="molecule type" value="Genomic_DNA"/>
</dbReference>
<protein>
    <submittedName>
        <fullName evidence="6">CZB domain-containing protein</fullName>
    </submittedName>
</protein>
<dbReference type="Pfam" id="PF00015">
    <property type="entry name" value="MCPsignal"/>
    <property type="match status" value="1"/>
</dbReference>
<evidence type="ECO:0000313" key="6">
    <source>
        <dbReference type="EMBL" id="QPG05492.1"/>
    </source>
</evidence>
<dbReference type="RefSeq" id="WP_195810579.1">
    <property type="nucleotide sequence ID" value="NZ_CP064795.1"/>
</dbReference>
<dbReference type="InterPro" id="IPR004089">
    <property type="entry name" value="MCPsignal_dom"/>
</dbReference>
<dbReference type="Pfam" id="PF13682">
    <property type="entry name" value="CZB"/>
    <property type="match status" value="1"/>
</dbReference>
<organism evidence="6 7">
    <name type="scientific">Salinimonas marina</name>
    <dbReference type="NCBI Taxonomy" id="2785918"/>
    <lineage>
        <taxon>Bacteria</taxon>
        <taxon>Pseudomonadati</taxon>
        <taxon>Pseudomonadota</taxon>
        <taxon>Gammaproteobacteria</taxon>
        <taxon>Alteromonadales</taxon>
        <taxon>Alteromonadaceae</taxon>
        <taxon>Alteromonas/Salinimonas group</taxon>
        <taxon>Salinimonas</taxon>
    </lineage>
</organism>
<evidence type="ECO:0000256" key="3">
    <source>
        <dbReference type="PROSITE-ProRule" id="PRU00284"/>
    </source>
</evidence>
<dbReference type="AlphaFoldDB" id="A0A7S9DX78"/>
<accession>A0A7S9DX78</accession>
<evidence type="ECO:0000313" key="7">
    <source>
        <dbReference type="Proteomes" id="UP000595095"/>
    </source>
</evidence>
<keyword evidence="7" id="KW-1185">Reference proteome</keyword>
<evidence type="ECO:0000256" key="4">
    <source>
        <dbReference type="SAM" id="Coils"/>
    </source>
</evidence>
<sequence length="364" mass="39685">MLVLKSRYTDTQQELSRLDAEKIAMQDKIDALELALDAERRRADELEARIAANGEDSLYSGLLDSMQQVANIREGVLQSYEQIDAESTALADINELFSTSAASLQGISQHMAALNDRMGQMSERISGLSDTADSINKFVSTITSISDQTNLLALNAAIEAARAGDAGRGFSVVADEVRALANETNKSASEVAELVQGIIQSTKAAVGAVSQLQENNTQLAGGVDDLNVSYDKMVDHCESMRQTINSASHQTFIQSVKLDHVVWKSEVYAVLGGKSNKTADEFADHTQCRLGQWYYSQQGTKMGKNDAFARLERPHSLVHKAGKSAIEAAAAGDEARGQRLIREMEQASEEVMQQLDRLEARILN</sequence>
<dbReference type="GO" id="GO:0006935">
    <property type="term" value="P:chemotaxis"/>
    <property type="evidence" value="ECO:0007669"/>
    <property type="project" value="UniProtKB-ARBA"/>
</dbReference>
<dbReference type="Proteomes" id="UP000595095">
    <property type="component" value="Chromosome"/>
</dbReference>
<dbReference type="SMART" id="SM00283">
    <property type="entry name" value="MA"/>
    <property type="match status" value="1"/>
</dbReference>
<reference evidence="6 7" key="1">
    <citation type="submission" date="2020-11" db="EMBL/GenBank/DDBJ databases">
        <title>Complete genome sequence for Salinimonas sp. strain G2-b.</title>
        <authorList>
            <person name="Park S.-J."/>
        </authorList>
    </citation>
    <scope>NUCLEOTIDE SEQUENCE [LARGE SCALE GENOMIC DNA]</scope>
    <source>
        <strain evidence="6 7">G2-b</strain>
    </source>
</reference>
<feature type="domain" description="Methyl-accepting transducer" evidence="5">
    <location>
        <begin position="65"/>
        <end position="269"/>
    </location>
</feature>
<dbReference type="PANTHER" id="PTHR32089:SF112">
    <property type="entry name" value="LYSOZYME-LIKE PROTEIN-RELATED"/>
    <property type="match status" value="1"/>
</dbReference>
<dbReference type="InterPro" id="IPR025991">
    <property type="entry name" value="Chemoreceptor_zinc-bind_dom"/>
</dbReference>
<comment type="subcellular location">
    <subcellularLocation>
        <location evidence="1">Membrane</location>
    </subcellularLocation>
</comment>
<dbReference type="PROSITE" id="PS50111">
    <property type="entry name" value="CHEMOTAXIS_TRANSDUC_2"/>
    <property type="match status" value="1"/>
</dbReference>
<dbReference type="KEGG" id="smaa:IT774_15575"/>
<evidence type="ECO:0000256" key="1">
    <source>
        <dbReference type="ARBA" id="ARBA00004370"/>
    </source>
</evidence>
<dbReference type="GO" id="GO:0007165">
    <property type="term" value="P:signal transduction"/>
    <property type="evidence" value="ECO:0007669"/>
    <property type="project" value="UniProtKB-KW"/>
</dbReference>
<dbReference type="PANTHER" id="PTHR32089">
    <property type="entry name" value="METHYL-ACCEPTING CHEMOTAXIS PROTEIN MCPB"/>
    <property type="match status" value="1"/>
</dbReference>